<keyword evidence="7" id="KW-0573">Peptidoglycan synthesis</keyword>
<organism evidence="13 14">
    <name type="scientific">Ruminiclostridium herbifermentans</name>
    <dbReference type="NCBI Taxonomy" id="2488810"/>
    <lineage>
        <taxon>Bacteria</taxon>
        <taxon>Bacillati</taxon>
        <taxon>Bacillota</taxon>
        <taxon>Clostridia</taxon>
        <taxon>Eubacteriales</taxon>
        <taxon>Oscillospiraceae</taxon>
        <taxon>Ruminiclostridium</taxon>
    </lineage>
</organism>
<keyword evidence="6" id="KW-0133">Cell shape</keyword>
<dbReference type="GO" id="GO:0008360">
    <property type="term" value="P:regulation of cell shape"/>
    <property type="evidence" value="ECO:0007669"/>
    <property type="project" value="UniProtKB-KW"/>
</dbReference>
<evidence type="ECO:0000256" key="10">
    <source>
        <dbReference type="ARBA" id="ARBA00023316"/>
    </source>
</evidence>
<name>A0A4U7JGA1_9FIRM</name>
<dbReference type="SUPFAM" id="SSF56519">
    <property type="entry name" value="Penicillin binding protein dimerisation domain"/>
    <property type="match status" value="1"/>
</dbReference>
<accession>A0A4U7JGA1</accession>
<dbReference type="GO" id="GO:0009252">
    <property type="term" value="P:peptidoglycan biosynthetic process"/>
    <property type="evidence" value="ECO:0007669"/>
    <property type="project" value="UniProtKB-KW"/>
</dbReference>
<comment type="subcellular location">
    <subcellularLocation>
        <location evidence="2">Cell membrane</location>
    </subcellularLocation>
    <subcellularLocation>
        <location evidence="1">Membrane</location>
        <topology evidence="1">Single-pass membrane protein</topology>
    </subcellularLocation>
</comment>
<keyword evidence="14" id="KW-1185">Reference proteome</keyword>
<dbReference type="Pfam" id="PF00905">
    <property type="entry name" value="Transpeptidase"/>
    <property type="match status" value="1"/>
</dbReference>
<sequence length="704" mass="77922">MKQFFKDRYNILGISIVMVFALIVYQLVNIQLIQGENYFNQSQSINLKSRTILAERGNILDRYGVPIATNSSSYSLMLMTTGTSSDQLNEILLKLSKILEKNGDTYKNSFSKYLTYNPIEFGSAIAKSQDRIKALRNVTGYPFQGYNQASTAKDVFNYLKDTAFKIDKKYSDEEAYKIMTLRFEIMGYNSLNPVIAENISNATVAEVEERIDEFPGAIIDTVPSRKYVDAEYAAHLIGYVRTVSENDLIKHADEGYNMNDIIGKSGIELTAEGYLRGTNGYRRIEIDDNGKTKIISEEAVKPGSDVVLTIDMRLQKAAMDSLEKNIPIIRERKNSQNHKDAYAGAVVALDVKTGDVLALASYPSYDPSIFLADASDKEAQKAISALYDASNTTTSEYNRATKGIYAPGSTFKPLVGIAGLEEGVINPYEKYFDKGYVQYGDIMLKSIEYRTYKGGLGWVNMIQAIQKSSNPYFYVLGNKVGINNIVKWATRFGLGQKTGIELDESTGNISSREFKAKIDPDPWTETNTAQSAIGQLYNSFTPIQLANYTATIANGGKRFKPHVIKRVIKYDGSIVTETKPEYEILPVKKENMAIIQEGMKAVANSEDPGGTASSAFVELLPIKVAGKTGTAETGNEANHSSNALFICYAPADNPEIAVAVVVERGVLGAYTAPIACDVLKEYFDIKGVQNEDYAVKRDIVELTR</sequence>
<dbReference type="Proteomes" id="UP000306409">
    <property type="component" value="Chromosome"/>
</dbReference>
<dbReference type="GO" id="GO:0005886">
    <property type="term" value="C:plasma membrane"/>
    <property type="evidence" value="ECO:0007669"/>
    <property type="project" value="UniProtKB-SubCell"/>
</dbReference>
<keyword evidence="5" id="KW-0812">Transmembrane</keyword>
<keyword evidence="8" id="KW-1133">Transmembrane helix</keyword>
<evidence type="ECO:0000259" key="12">
    <source>
        <dbReference type="Pfam" id="PF03717"/>
    </source>
</evidence>
<evidence type="ECO:0000256" key="8">
    <source>
        <dbReference type="ARBA" id="ARBA00022989"/>
    </source>
</evidence>
<evidence type="ECO:0000256" key="6">
    <source>
        <dbReference type="ARBA" id="ARBA00022960"/>
    </source>
</evidence>
<reference evidence="13 14" key="1">
    <citation type="submission" date="2020-09" db="EMBL/GenBank/DDBJ databases">
        <title>Characterization and genome sequencing of Ruminiclostridium sp. nov. MA18.</title>
        <authorList>
            <person name="Rettenmaier R."/>
            <person name="Kowollik M.-L."/>
            <person name="Liebl W."/>
            <person name="Zverlov V."/>
        </authorList>
    </citation>
    <scope>NUCLEOTIDE SEQUENCE [LARGE SCALE GENOMIC DNA]</scope>
    <source>
        <strain evidence="13 14">MA18</strain>
    </source>
</reference>
<keyword evidence="9" id="KW-0472">Membrane</keyword>
<dbReference type="Gene3D" id="3.40.710.10">
    <property type="entry name" value="DD-peptidase/beta-lactamase superfamily"/>
    <property type="match status" value="1"/>
</dbReference>
<evidence type="ECO:0000256" key="3">
    <source>
        <dbReference type="ARBA" id="ARBA00007171"/>
    </source>
</evidence>
<dbReference type="InterPro" id="IPR050515">
    <property type="entry name" value="Beta-lactam/transpept"/>
</dbReference>
<evidence type="ECO:0000256" key="2">
    <source>
        <dbReference type="ARBA" id="ARBA00004236"/>
    </source>
</evidence>
<keyword evidence="10" id="KW-0961">Cell wall biogenesis/degradation</keyword>
<keyword evidence="4" id="KW-1003">Cell membrane</keyword>
<dbReference type="RefSeq" id="WP_137698282.1">
    <property type="nucleotide sequence ID" value="NZ_CP061336.1"/>
</dbReference>
<evidence type="ECO:0000256" key="1">
    <source>
        <dbReference type="ARBA" id="ARBA00004167"/>
    </source>
</evidence>
<evidence type="ECO:0000256" key="9">
    <source>
        <dbReference type="ARBA" id="ARBA00023136"/>
    </source>
</evidence>
<dbReference type="InterPro" id="IPR012338">
    <property type="entry name" value="Beta-lactam/transpept-like"/>
</dbReference>
<dbReference type="InterPro" id="IPR005311">
    <property type="entry name" value="PBP_dimer"/>
</dbReference>
<evidence type="ECO:0000256" key="7">
    <source>
        <dbReference type="ARBA" id="ARBA00022984"/>
    </source>
</evidence>
<dbReference type="EMBL" id="CP061336">
    <property type="protein sequence ID" value="QNU68024.1"/>
    <property type="molecule type" value="Genomic_DNA"/>
</dbReference>
<proteinExistence type="inferred from homology"/>
<comment type="similarity">
    <text evidence="3">Belongs to the transpeptidase family.</text>
</comment>
<dbReference type="InterPro" id="IPR001460">
    <property type="entry name" value="PCN-bd_Tpept"/>
</dbReference>
<gene>
    <name evidence="13" type="ORF">EHE19_006170</name>
</gene>
<feature type="domain" description="Penicillin-binding protein transpeptidase" evidence="11">
    <location>
        <begin position="344"/>
        <end position="678"/>
    </location>
</feature>
<feature type="domain" description="Penicillin-binding protein dimerisation" evidence="12">
    <location>
        <begin position="52"/>
        <end position="291"/>
    </location>
</feature>
<dbReference type="AlphaFoldDB" id="A0A4U7JGA1"/>
<dbReference type="PANTHER" id="PTHR30627:SF2">
    <property type="entry name" value="PEPTIDOGLYCAN D,D-TRANSPEPTIDASE MRDA"/>
    <property type="match status" value="1"/>
</dbReference>
<dbReference type="SUPFAM" id="SSF56601">
    <property type="entry name" value="beta-lactamase/transpeptidase-like"/>
    <property type="match status" value="1"/>
</dbReference>
<dbReference type="KEGG" id="rher:EHE19_006170"/>
<dbReference type="InterPro" id="IPR036138">
    <property type="entry name" value="PBP_dimer_sf"/>
</dbReference>
<dbReference type="PANTHER" id="PTHR30627">
    <property type="entry name" value="PEPTIDOGLYCAN D,D-TRANSPEPTIDASE"/>
    <property type="match status" value="1"/>
</dbReference>
<dbReference type="Gene3D" id="3.90.1310.10">
    <property type="entry name" value="Penicillin-binding protein 2a (Domain 2)"/>
    <property type="match status" value="1"/>
</dbReference>
<dbReference type="Gene3D" id="1.10.10.1230">
    <property type="entry name" value="Penicillin-binding protein, N-terminal non-catalytic domain, head sub-domain"/>
    <property type="match status" value="1"/>
</dbReference>
<dbReference type="GO" id="GO:0008658">
    <property type="term" value="F:penicillin binding"/>
    <property type="evidence" value="ECO:0007669"/>
    <property type="project" value="InterPro"/>
</dbReference>
<evidence type="ECO:0000313" key="13">
    <source>
        <dbReference type="EMBL" id="QNU68024.1"/>
    </source>
</evidence>
<protein>
    <submittedName>
        <fullName evidence="13">Penicillin-binding protein 2</fullName>
    </submittedName>
</protein>
<dbReference type="GO" id="GO:0071555">
    <property type="term" value="P:cell wall organization"/>
    <property type="evidence" value="ECO:0007669"/>
    <property type="project" value="UniProtKB-KW"/>
</dbReference>
<evidence type="ECO:0000256" key="5">
    <source>
        <dbReference type="ARBA" id="ARBA00022692"/>
    </source>
</evidence>
<dbReference type="Pfam" id="PF03717">
    <property type="entry name" value="PBP_dimer"/>
    <property type="match status" value="1"/>
</dbReference>
<dbReference type="GO" id="GO:0071972">
    <property type="term" value="F:peptidoglycan L,D-transpeptidase activity"/>
    <property type="evidence" value="ECO:0007669"/>
    <property type="project" value="TreeGrafter"/>
</dbReference>
<dbReference type="OrthoDB" id="9804124at2"/>
<evidence type="ECO:0000313" key="14">
    <source>
        <dbReference type="Proteomes" id="UP000306409"/>
    </source>
</evidence>
<evidence type="ECO:0000259" key="11">
    <source>
        <dbReference type="Pfam" id="PF00905"/>
    </source>
</evidence>
<evidence type="ECO:0000256" key="4">
    <source>
        <dbReference type="ARBA" id="ARBA00022475"/>
    </source>
</evidence>